<organism evidence="1">
    <name type="scientific">termite gut metagenome</name>
    <dbReference type="NCBI Taxonomy" id="433724"/>
    <lineage>
        <taxon>unclassified sequences</taxon>
        <taxon>metagenomes</taxon>
        <taxon>organismal metagenomes</taxon>
    </lineage>
</organism>
<reference evidence="1" key="1">
    <citation type="submission" date="2019-03" db="EMBL/GenBank/DDBJ databases">
        <title>Single cell metagenomics reveals metabolic interactions within the superorganism composed of flagellate Streblomastix strix and complex community of Bacteroidetes bacteria on its surface.</title>
        <authorList>
            <person name="Treitli S.C."/>
            <person name="Kolisko M."/>
            <person name="Husnik F."/>
            <person name="Keeling P."/>
            <person name="Hampl V."/>
        </authorList>
    </citation>
    <scope>NUCLEOTIDE SEQUENCE</scope>
    <source>
        <strain evidence="1">STM</strain>
    </source>
</reference>
<proteinExistence type="predicted"/>
<accession>A0A5J4QPS2</accession>
<name>A0A5J4QPS2_9ZZZZ</name>
<protein>
    <submittedName>
        <fullName evidence="1">Uncharacterized protein</fullName>
    </submittedName>
</protein>
<evidence type="ECO:0000313" key="1">
    <source>
        <dbReference type="EMBL" id="KAA6323927.1"/>
    </source>
</evidence>
<comment type="caution">
    <text evidence="1">The sequence shown here is derived from an EMBL/GenBank/DDBJ whole genome shotgun (WGS) entry which is preliminary data.</text>
</comment>
<sequence length="109" mass="13109">MEQCEGRINRFKSLAVRRNIANRYSNSQAWNEMFEQVSKDLKGNNSDIVPYWCLPDTNKNSVKIERIIPMYPLSLDFLRYNRLTKILLKIRHASEKEDVYEYSHEYNFI</sequence>
<dbReference type="EMBL" id="SNRY01002688">
    <property type="protein sequence ID" value="KAA6323927.1"/>
    <property type="molecule type" value="Genomic_DNA"/>
</dbReference>
<gene>
    <name evidence="1" type="ORF">EZS27_026687</name>
</gene>
<dbReference type="AlphaFoldDB" id="A0A5J4QPS2"/>